<reference evidence="1 2" key="1">
    <citation type="journal article" date="2014" name="Genome Biol. Evol.">
        <title>Composite Conserved Promoter-Terminator Motifs (PeSLs) that Mediate Modular Shuffling in the Diverse T4-Like Myoviruses.</title>
        <authorList>
            <person name="Comeau A.M."/>
            <person name="Arbiol C."/>
            <person name="Krisch H.M."/>
        </authorList>
    </citation>
    <scope>NUCLEOTIDE SEQUENCE [LARGE SCALE GENOMIC DNA]</scope>
</reference>
<dbReference type="EMBL" id="HQ317393">
    <property type="protein sequence ID" value="AGN30048.1"/>
    <property type="molecule type" value="Genomic_DNA"/>
</dbReference>
<evidence type="ECO:0000313" key="2">
    <source>
        <dbReference type="Proteomes" id="UP000201461"/>
    </source>
</evidence>
<dbReference type="GeneID" id="15926496"/>
<gene>
    <name evidence="1" type="ORF">VPFG_00043</name>
</gene>
<dbReference type="Proteomes" id="UP000201461">
    <property type="component" value="Segment"/>
</dbReference>
<organism evidence="1 2">
    <name type="scientific">Vibrio phage nt-1</name>
    <dbReference type="NCBI Taxonomy" id="115992"/>
    <lineage>
        <taxon>Viruses</taxon>
        <taxon>Duplodnaviria</taxon>
        <taxon>Heunggongvirae</taxon>
        <taxon>Uroviricota</taxon>
        <taxon>Caudoviricetes</taxon>
        <taxon>Pantevenvirales</taxon>
        <taxon>Straboviridae</taxon>
        <taxon>Mylasvirus</taxon>
        <taxon>Mylasvirus persius</taxon>
    </lineage>
</organism>
<accession>R9TG33</accession>
<protein>
    <recommendedName>
        <fullName evidence="3">DUF1737 domain-containing protein</fullName>
    </recommendedName>
</protein>
<sequence length="54" mass="6275">MYHKYVVVNKTIQFKDMFAEEIENLLDQGWELHGPMVVDDGCLFQALTKETLDA</sequence>
<dbReference type="OrthoDB" id="41475at10239"/>
<name>R9TG33_9CAUD</name>
<dbReference type="KEGG" id="vg:15926496"/>
<keyword evidence="2" id="KW-1185">Reference proteome</keyword>
<proteinExistence type="predicted"/>
<dbReference type="RefSeq" id="YP_008125197.1">
    <property type="nucleotide sequence ID" value="NC_021529.2"/>
</dbReference>
<evidence type="ECO:0008006" key="3">
    <source>
        <dbReference type="Google" id="ProtNLM"/>
    </source>
</evidence>
<evidence type="ECO:0000313" key="1">
    <source>
        <dbReference type="EMBL" id="AGN30048.1"/>
    </source>
</evidence>